<keyword evidence="2" id="KW-0812">Transmembrane</keyword>
<feature type="compositionally biased region" description="Acidic residues" evidence="1">
    <location>
        <begin position="57"/>
        <end position="69"/>
    </location>
</feature>
<proteinExistence type="predicted"/>
<evidence type="ECO:0000256" key="2">
    <source>
        <dbReference type="SAM" id="Phobius"/>
    </source>
</evidence>
<dbReference type="KEGG" id="mcui:G8O30_07560"/>
<dbReference type="InterPro" id="IPR024232">
    <property type="entry name" value="SpoIIIAH"/>
</dbReference>
<dbReference type="RefSeq" id="WP_239674365.1">
    <property type="nucleotide sequence ID" value="NZ_CP049742.1"/>
</dbReference>
<gene>
    <name evidence="3" type="ORF">G8O30_07560</name>
</gene>
<name>A0A7S8CBM9_9BACI</name>
<dbReference type="Proteomes" id="UP000593626">
    <property type="component" value="Chromosome"/>
</dbReference>
<keyword evidence="2" id="KW-1133">Transmembrane helix</keyword>
<dbReference type="Pfam" id="PF12685">
    <property type="entry name" value="SpoIIIAH"/>
    <property type="match status" value="1"/>
</dbReference>
<sequence>MLVKKQTVWLLTMLSLVAVLSIYYVTAPPGNTGGDLALVAQEEGQEGTEKGTKTEGEQEEQHEESDETSADTTETSGNVVTTELDEEFETARLAMDMERSRLIEELETKVGSANEFSADEINSAYEEIATIRETMSQEDVLEQLIVSMGFGVTDALVMADGPNVRVTVKSSEEHNKTLANSVMQLVNEQMDGHQVVAVVFQPDAE</sequence>
<reference evidence="3 4" key="1">
    <citation type="submission" date="2019-07" db="EMBL/GenBank/DDBJ databases">
        <title>Genome sequence of 2 isolates from Red Sea Mangroves.</title>
        <authorList>
            <person name="Sefrji F."/>
            <person name="Michoud G."/>
            <person name="Merlino G."/>
            <person name="Daffonchio D."/>
        </authorList>
    </citation>
    <scope>NUCLEOTIDE SEQUENCE [LARGE SCALE GENOMIC DNA]</scope>
    <source>
        <strain evidence="3 4">R1DC41</strain>
    </source>
</reference>
<dbReference type="EMBL" id="CP049742">
    <property type="protein sequence ID" value="QPC46828.1"/>
    <property type="molecule type" value="Genomic_DNA"/>
</dbReference>
<feature type="transmembrane region" description="Helical" evidence="2">
    <location>
        <begin position="7"/>
        <end position="25"/>
    </location>
</feature>
<feature type="compositionally biased region" description="Basic and acidic residues" evidence="1">
    <location>
        <begin position="47"/>
        <end position="56"/>
    </location>
</feature>
<dbReference type="Gene3D" id="1.10.287.4300">
    <property type="entry name" value="Stage III sporulation protein AH-like"/>
    <property type="match status" value="1"/>
</dbReference>
<evidence type="ECO:0000313" key="4">
    <source>
        <dbReference type="Proteomes" id="UP000593626"/>
    </source>
</evidence>
<organism evidence="3 4">
    <name type="scientific">Mangrovibacillus cuniculi</name>
    <dbReference type="NCBI Taxonomy" id="2593652"/>
    <lineage>
        <taxon>Bacteria</taxon>
        <taxon>Bacillati</taxon>
        <taxon>Bacillota</taxon>
        <taxon>Bacilli</taxon>
        <taxon>Bacillales</taxon>
        <taxon>Bacillaceae</taxon>
        <taxon>Mangrovibacillus</taxon>
    </lineage>
</organism>
<keyword evidence="4" id="KW-1185">Reference proteome</keyword>
<accession>A0A7S8CBM9</accession>
<dbReference type="AlphaFoldDB" id="A0A7S8CBM9"/>
<protein>
    <submittedName>
        <fullName evidence="3">SpoIIIAH-like family protein</fullName>
    </submittedName>
</protein>
<feature type="region of interest" description="Disordered" evidence="1">
    <location>
        <begin position="42"/>
        <end position="83"/>
    </location>
</feature>
<evidence type="ECO:0000256" key="1">
    <source>
        <dbReference type="SAM" id="MobiDB-lite"/>
    </source>
</evidence>
<evidence type="ECO:0000313" key="3">
    <source>
        <dbReference type="EMBL" id="QPC46828.1"/>
    </source>
</evidence>
<dbReference type="InterPro" id="IPR038503">
    <property type="entry name" value="SpoIIIAH_sf"/>
</dbReference>
<keyword evidence="2" id="KW-0472">Membrane</keyword>